<dbReference type="VEuPathDB" id="FungiDB:RO3G_00571"/>
<dbReference type="OMA" id="GEMYYTE"/>
<proteinExistence type="predicted"/>
<accession>I1BI37</accession>
<evidence type="ECO:0000313" key="2">
    <source>
        <dbReference type="Proteomes" id="UP000009138"/>
    </source>
</evidence>
<organism evidence="1 2">
    <name type="scientific">Rhizopus delemar (strain RA 99-880 / ATCC MYA-4621 / FGSC 9543 / NRRL 43880)</name>
    <name type="common">Mucormycosis agent</name>
    <name type="synonym">Rhizopus arrhizus var. delemar</name>
    <dbReference type="NCBI Taxonomy" id="246409"/>
    <lineage>
        <taxon>Eukaryota</taxon>
        <taxon>Fungi</taxon>
        <taxon>Fungi incertae sedis</taxon>
        <taxon>Mucoromycota</taxon>
        <taxon>Mucoromycotina</taxon>
        <taxon>Mucoromycetes</taxon>
        <taxon>Mucorales</taxon>
        <taxon>Mucorineae</taxon>
        <taxon>Rhizopodaceae</taxon>
        <taxon>Rhizopus</taxon>
    </lineage>
</organism>
<keyword evidence="2" id="KW-1185">Reference proteome</keyword>
<dbReference type="RefSeq" id="XP_067511263.1">
    <property type="nucleotide sequence ID" value="XM_067655162.1"/>
</dbReference>
<dbReference type="GeneID" id="93607543"/>
<dbReference type="EMBL" id="CH476732">
    <property type="protein sequence ID" value="EIE75867.1"/>
    <property type="molecule type" value="Genomic_DNA"/>
</dbReference>
<dbReference type="InParanoid" id="I1BI37"/>
<evidence type="ECO:0000313" key="1">
    <source>
        <dbReference type="EMBL" id="EIE75867.1"/>
    </source>
</evidence>
<name>I1BI37_RHIO9</name>
<gene>
    <name evidence="1" type="ORF">RO3G_00571</name>
</gene>
<reference evidence="1 2" key="1">
    <citation type="journal article" date="2009" name="PLoS Genet.">
        <title>Genomic analysis of the basal lineage fungus Rhizopus oryzae reveals a whole-genome duplication.</title>
        <authorList>
            <person name="Ma L.-J."/>
            <person name="Ibrahim A.S."/>
            <person name="Skory C."/>
            <person name="Grabherr M.G."/>
            <person name="Burger G."/>
            <person name="Butler M."/>
            <person name="Elias M."/>
            <person name="Idnurm A."/>
            <person name="Lang B.F."/>
            <person name="Sone T."/>
            <person name="Abe A."/>
            <person name="Calvo S.E."/>
            <person name="Corrochano L.M."/>
            <person name="Engels R."/>
            <person name="Fu J."/>
            <person name="Hansberg W."/>
            <person name="Kim J.-M."/>
            <person name="Kodira C.D."/>
            <person name="Koehrsen M.J."/>
            <person name="Liu B."/>
            <person name="Miranda-Saavedra D."/>
            <person name="O'Leary S."/>
            <person name="Ortiz-Castellanos L."/>
            <person name="Poulter R."/>
            <person name="Rodriguez-Romero J."/>
            <person name="Ruiz-Herrera J."/>
            <person name="Shen Y.-Q."/>
            <person name="Zeng Q."/>
            <person name="Galagan J."/>
            <person name="Birren B.W."/>
            <person name="Cuomo C.A."/>
            <person name="Wickes B.L."/>
        </authorList>
    </citation>
    <scope>NUCLEOTIDE SEQUENCE [LARGE SCALE GENOMIC DNA]</scope>
    <source>
        <strain evidence="2">RA 99-880 / ATCC MYA-4621 / FGSC 9543 / NRRL 43880</strain>
    </source>
</reference>
<dbReference type="AlphaFoldDB" id="I1BI37"/>
<protein>
    <submittedName>
        <fullName evidence="1">Uncharacterized protein</fullName>
    </submittedName>
</protein>
<dbReference type="Proteomes" id="UP000009138">
    <property type="component" value="Unassembled WGS sequence"/>
</dbReference>
<sequence length="55" mass="5989">MLGRSKGSKSRMLETSVCDKDGVCLGGMCCTEKGQEGLTSRAIPRLPRFLIDWIG</sequence>